<dbReference type="Proteomes" id="UP000198925">
    <property type="component" value="Unassembled WGS sequence"/>
</dbReference>
<dbReference type="InterPro" id="IPR003593">
    <property type="entry name" value="AAA+_ATPase"/>
</dbReference>
<keyword evidence="4 7" id="KW-0067">ATP-binding</keyword>
<keyword evidence="2" id="KW-0813">Transport</keyword>
<organism evidence="7 8">
    <name type="scientific">Belnapia rosea</name>
    <dbReference type="NCBI Taxonomy" id="938405"/>
    <lineage>
        <taxon>Bacteria</taxon>
        <taxon>Pseudomonadati</taxon>
        <taxon>Pseudomonadota</taxon>
        <taxon>Alphaproteobacteria</taxon>
        <taxon>Acetobacterales</taxon>
        <taxon>Roseomonadaceae</taxon>
        <taxon>Belnapia</taxon>
    </lineage>
</organism>
<keyword evidence="8" id="KW-1185">Reference proteome</keyword>
<accession>A0A1G7AYF5</accession>
<dbReference type="PROSITE" id="PS50893">
    <property type="entry name" value="ABC_TRANSPORTER_2"/>
    <property type="match status" value="1"/>
</dbReference>
<evidence type="ECO:0000256" key="1">
    <source>
        <dbReference type="ARBA" id="ARBA00005417"/>
    </source>
</evidence>
<dbReference type="PROSITE" id="PS00211">
    <property type="entry name" value="ABC_TRANSPORTER_1"/>
    <property type="match status" value="1"/>
</dbReference>
<evidence type="ECO:0000259" key="6">
    <source>
        <dbReference type="PROSITE" id="PS50893"/>
    </source>
</evidence>
<dbReference type="InterPro" id="IPR003439">
    <property type="entry name" value="ABC_transporter-like_ATP-bd"/>
</dbReference>
<keyword evidence="3" id="KW-0547">Nucleotide-binding</keyword>
<dbReference type="GO" id="GO:0015807">
    <property type="term" value="P:L-amino acid transport"/>
    <property type="evidence" value="ECO:0007669"/>
    <property type="project" value="TreeGrafter"/>
</dbReference>
<proteinExistence type="inferred from homology"/>
<dbReference type="InterPro" id="IPR052156">
    <property type="entry name" value="BCAA_Transport_ATP-bd_LivF"/>
</dbReference>
<sequence length="232" mass="24423">MILELDGVHAFYGEAHILHGVSLAVAEGERVALVGRNGVGKTTTVNAVLGLARVRAGTVRFHGAARTLPLRPYRAARAGIAVVVQGRRILPNLTVRENLLLGAAVRRPGPWTLASVCAMFPILAERAATPGTALSGGQQQMLAIGRALMANPDLLILDEPSEGLAPVVVDELGEALDRLATREGTALLLIEQHLGLIRRAARQFHAMAKGRIVASGPVAGLDEAVLHEHLGV</sequence>
<dbReference type="SMART" id="SM00382">
    <property type="entry name" value="AAA"/>
    <property type="match status" value="1"/>
</dbReference>
<feature type="domain" description="ABC transporter" evidence="6">
    <location>
        <begin position="3"/>
        <end position="232"/>
    </location>
</feature>
<evidence type="ECO:0000256" key="2">
    <source>
        <dbReference type="ARBA" id="ARBA00022448"/>
    </source>
</evidence>
<gene>
    <name evidence="7" type="ORF">SAMN04487779_102212</name>
</gene>
<dbReference type="SUPFAM" id="SSF52540">
    <property type="entry name" value="P-loop containing nucleoside triphosphate hydrolases"/>
    <property type="match status" value="1"/>
</dbReference>
<dbReference type="GO" id="GO:0015658">
    <property type="term" value="F:branched-chain amino acid transmembrane transporter activity"/>
    <property type="evidence" value="ECO:0007669"/>
    <property type="project" value="TreeGrafter"/>
</dbReference>
<dbReference type="RefSeq" id="WP_090664795.1">
    <property type="nucleotide sequence ID" value="NZ_FMZX01000022.1"/>
</dbReference>
<evidence type="ECO:0000256" key="3">
    <source>
        <dbReference type="ARBA" id="ARBA00022741"/>
    </source>
</evidence>
<protein>
    <submittedName>
        <fullName evidence="7">Amino acid/amide ABC transporter ATP-binding protein 2, HAAT family</fullName>
    </submittedName>
</protein>
<dbReference type="Pfam" id="PF00005">
    <property type="entry name" value="ABC_tran"/>
    <property type="match status" value="1"/>
</dbReference>
<evidence type="ECO:0000256" key="5">
    <source>
        <dbReference type="ARBA" id="ARBA00022970"/>
    </source>
</evidence>
<dbReference type="EMBL" id="FMZX01000022">
    <property type="protein sequence ID" value="SDE19752.1"/>
    <property type="molecule type" value="Genomic_DNA"/>
</dbReference>
<dbReference type="CDD" id="cd03224">
    <property type="entry name" value="ABC_TM1139_LivF_branched"/>
    <property type="match status" value="1"/>
</dbReference>
<dbReference type="GO" id="GO:0005524">
    <property type="term" value="F:ATP binding"/>
    <property type="evidence" value="ECO:0007669"/>
    <property type="project" value="UniProtKB-KW"/>
</dbReference>
<evidence type="ECO:0000256" key="4">
    <source>
        <dbReference type="ARBA" id="ARBA00022840"/>
    </source>
</evidence>
<dbReference type="PANTHER" id="PTHR43820">
    <property type="entry name" value="HIGH-AFFINITY BRANCHED-CHAIN AMINO ACID TRANSPORT ATP-BINDING PROTEIN LIVF"/>
    <property type="match status" value="1"/>
</dbReference>
<dbReference type="InterPro" id="IPR017871">
    <property type="entry name" value="ABC_transporter-like_CS"/>
</dbReference>
<dbReference type="InterPro" id="IPR027417">
    <property type="entry name" value="P-loop_NTPase"/>
</dbReference>
<dbReference type="PANTHER" id="PTHR43820:SF2">
    <property type="entry name" value="ABC TRANSPORTER ATP-BINDING PROTEIN"/>
    <property type="match status" value="1"/>
</dbReference>
<dbReference type="GO" id="GO:0016887">
    <property type="term" value="F:ATP hydrolysis activity"/>
    <property type="evidence" value="ECO:0007669"/>
    <property type="project" value="InterPro"/>
</dbReference>
<evidence type="ECO:0000313" key="7">
    <source>
        <dbReference type="EMBL" id="SDE19752.1"/>
    </source>
</evidence>
<comment type="similarity">
    <text evidence="1">Belongs to the ABC transporter superfamily.</text>
</comment>
<reference evidence="7 8" key="1">
    <citation type="submission" date="2016-10" db="EMBL/GenBank/DDBJ databases">
        <authorList>
            <person name="de Groot N.N."/>
        </authorList>
    </citation>
    <scope>NUCLEOTIDE SEQUENCE [LARGE SCALE GENOMIC DNA]</scope>
    <source>
        <strain evidence="7 8">CPCC 100156</strain>
    </source>
</reference>
<name>A0A1G7AYF5_9PROT</name>
<dbReference type="Gene3D" id="3.40.50.300">
    <property type="entry name" value="P-loop containing nucleotide triphosphate hydrolases"/>
    <property type="match status" value="1"/>
</dbReference>
<keyword evidence="5" id="KW-0029">Amino-acid transport</keyword>
<evidence type="ECO:0000313" key="8">
    <source>
        <dbReference type="Proteomes" id="UP000198925"/>
    </source>
</evidence>
<dbReference type="AlphaFoldDB" id="A0A1G7AYF5"/>